<dbReference type="AlphaFoldDB" id="A0A7C4ETW7"/>
<proteinExistence type="predicted"/>
<dbReference type="EMBL" id="DTGT01000106">
    <property type="protein sequence ID" value="HGH60294.1"/>
    <property type="molecule type" value="Genomic_DNA"/>
</dbReference>
<comment type="caution">
    <text evidence="5">The sequence shown here is derived from an EMBL/GenBank/DDBJ whole genome shotgun (WGS) entry which is preliminary data.</text>
</comment>
<sequence>MKEFKVLMVDDEEDFVQTLAERMKMRDLSPELALSGEQALQAVKDDVPDVMVLDLKMPGIDGMEVLRRVRQAYPQVQVVILTGHGSEKDEAEAKRLGAFAYLQKPVDMEKLVRTLREAYKKKLENAMVAASFAEEGEFGTAREIMDPKKSK</sequence>
<evidence type="ECO:0000259" key="4">
    <source>
        <dbReference type="PROSITE" id="PS50110"/>
    </source>
</evidence>
<accession>A0A7C4ETW7</accession>
<keyword evidence="2" id="KW-0902">Two-component regulatory system</keyword>
<evidence type="ECO:0000313" key="5">
    <source>
        <dbReference type="EMBL" id="HGH60294.1"/>
    </source>
</evidence>
<keyword evidence="1 3" id="KW-0597">Phosphoprotein</keyword>
<evidence type="ECO:0000256" key="1">
    <source>
        <dbReference type="ARBA" id="ARBA00022553"/>
    </source>
</evidence>
<feature type="modified residue" description="4-aspartylphosphate" evidence="3">
    <location>
        <position position="54"/>
    </location>
</feature>
<dbReference type="InterPro" id="IPR011006">
    <property type="entry name" value="CheY-like_superfamily"/>
</dbReference>
<dbReference type="Pfam" id="PF00072">
    <property type="entry name" value="Response_reg"/>
    <property type="match status" value="1"/>
</dbReference>
<feature type="domain" description="Response regulatory" evidence="4">
    <location>
        <begin position="5"/>
        <end position="119"/>
    </location>
</feature>
<dbReference type="PROSITE" id="PS50110">
    <property type="entry name" value="RESPONSE_REGULATORY"/>
    <property type="match status" value="1"/>
</dbReference>
<dbReference type="Gene3D" id="3.40.50.2300">
    <property type="match status" value="1"/>
</dbReference>
<dbReference type="GO" id="GO:0000160">
    <property type="term" value="P:phosphorelay signal transduction system"/>
    <property type="evidence" value="ECO:0007669"/>
    <property type="project" value="UniProtKB-KW"/>
</dbReference>
<dbReference type="PANTHER" id="PTHR44591:SF14">
    <property type="entry name" value="PROTEIN PILG"/>
    <property type="match status" value="1"/>
</dbReference>
<organism evidence="5">
    <name type="scientific">Desulfomonile tiedjei</name>
    <dbReference type="NCBI Taxonomy" id="2358"/>
    <lineage>
        <taxon>Bacteria</taxon>
        <taxon>Pseudomonadati</taxon>
        <taxon>Thermodesulfobacteriota</taxon>
        <taxon>Desulfomonilia</taxon>
        <taxon>Desulfomonilales</taxon>
        <taxon>Desulfomonilaceae</taxon>
        <taxon>Desulfomonile</taxon>
    </lineage>
</organism>
<dbReference type="SUPFAM" id="SSF52172">
    <property type="entry name" value="CheY-like"/>
    <property type="match status" value="1"/>
</dbReference>
<dbReference type="InterPro" id="IPR050595">
    <property type="entry name" value="Bact_response_regulator"/>
</dbReference>
<protein>
    <submittedName>
        <fullName evidence="5">Response regulator</fullName>
    </submittedName>
</protein>
<reference evidence="5" key="1">
    <citation type="journal article" date="2020" name="mSystems">
        <title>Genome- and Community-Level Interaction Insights into Carbon Utilization and Element Cycling Functions of Hydrothermarchaeota in Hydrothermal Sediment.</title>
        <authorList>
            <person name="Zhou Z."/>
            <person name="Liu Y."/>
            <person name="Xu W."/>
            <person name="Pan J."/>
            <person name="Luo Z.H."/>
            <person name="Li M."/>
        </authorList>
    </citation>
    <scope>NUCLEOTIDE SEQUENCE [LARGE SCALE GENOMIC DNA]</scope>
    <source>
        <strain evidence="5">SpSt-769</strain>
    </source>
</reference>
<dbReference type="InterPro" id="IPR001789">
    <property type="entry name" value="Sig_transdc_resp-reg_receiver"/>
</dbReference>
<evidence type="ECO:0000256" key="3">
    <source>
        <dbReference type="PROSITE-ProRule" id="PRU00169"/>
    </source>
</evidence>
<dbReference type="SMART" id="SM00448">
    <property type="entry name" value="REC"/>
    <property type="match status" value="1"/>
</dbReference>
<name>A0A7C4ETW7_9BACT</name>
<evidence type="ECO:0000256" key="2">
    <source>
        <dbReference type="ARBA" id="ARBA00023012"/>
    </source>
</evidence>
<gene>
    <name evidence="5" type="ORF">ENV54_03230</name>
</gene>
<dbReference type="PANTHER" id="PTHR44591">
    <property type="entry name" value="STRESS RESPONSE REGULATOR PROTEIN 1"/>
    <property type="match status" value="1"/>
</dbReference>